<feature type="region of interest" description="Disordered" evidence="2">
    <location>
        <begin position="1"/>
        <end position="124"/>
    </location>
</feature>
<dbReference type="InterPro" id="IPR051825">
    <property type="entry name" value="SRCIN1"/>
</dbReference>
<feature type="compositionally biased region" description="Polar residues" evidence="2">
    <location>
        <begin position="667"/>
        <end position="677"/>
    </location>
</feature>
<feature type="compositionally biased region" description="Low complexity" evidence="2">
    <location>
        <begin position="1363"/>
        <end position="1372"/>
    </location>
</feature>
<evidence type="ECO:0000313" key="5">
    <source>
        <dbReference type="RefSeq" id="XP_033787269.1"/>
    </source>
</evidence>
<feature type="region of interest" description="Disordered" evidence="2">
    <location>
        <begin position="575"/>
        <end position="597"/>
    </location>
</feature>
<keyword evidence="4" id="KW-1185">Reference proteome</keyword>
<dbReference type="Gene3D" id="1.20.58.1540">
    <property type="entry name" value="Actin interacting protein 3, C-terminal domain"/>
    <property type="match status" value="1"/>
</dbReference>
<dbReference type="Pfam" id="PF03915">
    <property type="entry name" value="AIP3"/>
    <property type="match status" value="1"/>
</dbReference>
<dbReference type="PANTHER" id="PTHR22741">
    <property type="entry name" value="P140CAP/SNIP-RELATED"/>
    <property type="match status" value="1"/>
</dbReference>
<feature type="region of interest" description="Disordered" evidence="2">
    <location>
        <begin position="630"/>
        <end position="677"/>
    </location>
</feature>
<proteinExistence type="predicted"/>
<gene>
    <name evidence="5" type="primary">KIAA1217</name>
</gene>
<feature type="region of interest" description="Disordered" evidence="2">
    <location>
        <begin position="344"/>
        <end position="381"/>
    </location>
</feature>
<dbReference type="PANTHER" id="PTHR22741:SF11">
    <property type="entry name" value="SICKLE TAIL PROTEIN HOMOLOG"/>
    <property type="match status" value="1"/>
</dbReference>
<feature type="compositionally biased region" description="Basic and acidic residues" evidence="2">
    <location>
        <begin position="87"/>
        <end position="96"/>
    </location>
</feature>
<feature type="compositionally biased region" description="Basic and acidic residues" evidence="2">
    <location>
        <begin position="22"/>
        <end position="41"/>
    </location>
</feature>
<dbReference type="Proteomes" id="UP000515159">
    <property type="component" value="Chromosome 2"/>
</dbReference>
<feature type="compositionally biased region" description="Polar residues" evidence="2">
    <location>
        <begin position="206"/>
        <end position="215"/>
    </location>
</feature>
<protein>
    <submittedName>
        <fullName evidence="5">Sickle tail protein homolog isoform X13</fullName>
    </submittedName>
</protein>
<name>A0A6P8PTS9_GEOSA</name>
<accession>A0A6P8PTS9</accession>
<evidence type="ECO:0000259" key="3">
    <source>
        <dbReference type="Pfam" id="PF03915"/>
    </source>
</evidence>
<dbReference type="CTD" id="56243"/>
<feature type="compositionally biased region" description="Basic and acidic residues" evidence="2">
    <location>
        <begin position="1239"/>
        <end position="1251"/>
    </location>
</feature>
<evidence type="ECO:0000256" key="1">
    <source>
        <dbReference type="ARBA" id="ARBA00023054"/>
    </source>
</evidence>
<feature type="compositionally biased region" description="Pro residues" evidence="2">
    <location>
        <begin position="1090"/>
        <end position="1099"/>
    </location>
</feature>
<organism evidence="4 5">
    <name type="scientific">Geotrypetes seraphini</name>
    <name type="common">Gaboon caecilian</name>
    <name type="synonym">Caecilia seraphini</name>
    <dbReference type="NCBI Taxonomy" id="260995"/>
    <lineage>
        <taxon>Eukaryota</taxon>
        <taxon>Metazoa</taxon>
        <taxon>Chordata</taxon>
        <taxon>Craniata</taxon>
        <taxon>Vertebrata</taxon>
        <taxon>Euteleostomi</taxon>
        <taxon>Amphibia</taxon>
        <taxon>Gymnophiona</taxon>
        <taxon>Geotrypetes</taxon>
    </lineage>
</organism>
<dbReference type="InterPro" id="IPR022782">
    <property type="entry name" value="AIP3-like_C"/>
</dbReference>
<feature type="region of interest" description="Disordered" evidence="2">
    <location>
        <begin position="195"/>
        <end position="224"/>
    </location>
</feature>
<feature type="compositionally biased region" description="Polar residues" evidence="2">
    <location>
        <begin position="1391"/>
        <end position="1406"/>
    </location>
</feature>
<feature type="region of interest" description="Disordered" evidence="2">
    <location>
        <begin position="162"/>
        <end position="183"/>
    </location>
</feature>
<feature type="compositionally biased region" description="Basic and acidic residues" evidence="2">
    <location>
        <begin position="1184"/>
        <end position="1213"/>
    </location>
</feature>
<feature type="region of interest" description="Disordered" evidence="2">
    <location>
        <begin position="1076"/>
        <end position="1419"/>
    </location>
</feature>
<evidence type="ECO:0000313" key="4">
    <source>
        <dbReference type="Proteomes" id="UP000515159"/>
    </source>
</evidence>
<dbReference type="GO" id="GO:0005737">
    <property type="term" value="C:cytoplasm"/>
    <property type="evidence" value="ECO:0007669"/>
    <property type="project" value="TreeGrafter"/>
</dbReference>
<feature type="compositionally biased region" description="Basic and acidic residues" evidence="2">
    <location>
        <begin position="66"/>
        <end position="76"/>
    </location>
</feature>
<evidence type="ECO:0000256" key="2">
    <source>
        <dbReference type="SAM" id="MobiDB-lite"/>
    </source>
</evidence>
<reference evidence="5" key="1">
    <citation type="submission" date="2025-08" db="UniProtKB">
        <authorList>
            <consortium name="RefSeq"/>
        </authorList>
    </citation>
    <scope>IDENTIFICATION</scope>
</reference>
<feature type="compositionally biased region" description="Basic and acidic residues" evidence="2">
    <location>
        <begin position="1117"/>
        <end position="1126"/>
    </location>
</feature>
<dbReference type="RefSeq" id="XP_033787269.1">
    <property type="nucleotide sequence ID" value="XM_033931378.1"/>
</dbReference>
<feature type="domain" description="Actin interacting protein 3-like C-terminal" evidence="3">
    <location>
        <begin position="236"/>
        <end position="318"/>
    </location>
</feature>
<feature type="compositionally biased region" description="Polar residues" evidence="2">
    <location>
        <begin position="1316"/>
        <end position="1328"/>
    </location>
</feature>
<feature type="compositionally biased region" description="Low complexity" evidence="2">
    <location>
        <begin position="1407"/>
        <end position="1419"/>
    </location>
</feature>
<sequence length="1419" mass="155262">MTKPSRLARPLAVNPGSKLPSSRKEDGNSRPRKSKSVEKVSKAGSQGTLVKKEQQVQTTQGSTPREVLDVQKDQGKKNVRMTSFEDAECRRTKEHLANGSSHYPSPKATRSIPRRHTVGGPRSSKEILGMQTSEMDRKREAFLEHLKQKYPHHANAIMGHQERLRDQTRSPKPPVSPQPSLADQAEHLSVASADSLEAMSEGDSPTPFSRGSRTRASLPVVRSANQTKERSLGALFLQYGDETKQFQMPNEITSLDTIRALFVSAFPQQLTMKMLESPCVAIYIKDESRNIYYELNDIRNIQDRSLLKVYNKDPAQVFNHTPRTANGDLRMQRDNSYPVAITHRPGSATHSSHGGPNSPPCTPIPHSMPASPSRIPYGGPRPMGMPGNATIPRDRLSSVPASRSISPSPSAILERRDVKPDEDMSNKNIQLLRNEGLYADPYLYHEGRMSVASSHTGHSLDIPDHVLAYHRGTIRSTSTYSNPALQAEMMEQSLYRQKSRKYTDSHLPTLGSKTPPPSPHRAADIRMIDIHSHNAHIPPHAIQPDRSSPIRQSFKKESGVPVFVDTAGSKARNVSGLSGADMGPPLTDKQALGVYGPPGSPKDIYTRERMQAMEKQIASLTGLVQSALFKGPNPSNPKDVSSEKKPAANVMTNSESGGAAQVPGGKNSLTATESSHPVLPTSATTMQISLYDLKRNISDLRLQLHKMRQLQLHNQEVLRAMVKKTELEINTKVIEAIKRMEDPIQRQRTLVEQERQRYLNEEEKIMKKLCELEGFVEELKKNSGAFNRVVTLKDVEDGAFLLRQIGESVANLKGEFPPLQNKMRAVLRVEVEAVKFLKEEPHKLDSLLKRIRSMTDVLTTLRRQVTEGLLKGTNSTHTVHYTTIEKAAPAEGLYEQEAAVPSQGHSLQTAESQTSSVKSEILPCPAMTVHHAQSSPVVMHQSQHSSALLNHPPNSPSLASHSFGLLMGGHQMPNSTTAVQEVQSPQSPTAAVNGSTVQSLFIEEIHHAGYKNRAVSIEEAEKKWEEKRQNLDHYNGKEFEKLLEEAQANIMKSIPSLEVPPQPPKRDVDKLEVVEESPAVDQDHDKVGKSPPPPPPRRIYPPGSGPGARAGDVIYTMKKENSKEPNEEAGLVLQSKMTKSLSEGPALPSKTPIASPLKDEDEEGERIMAELQAFQKCSVVDANSKTDLEQSRTDTQDKDARPGSLVHPKEKKGSSGSSQTSRMPVPVVSKSRQPGSLERPGKQPKLQDSRQYRQANGGTKTAGGECKVTSPTLPTSKIPAFSPTSGKSSYMPAHSGDSSNPPNPPPLKSPVSSNSHGSQTGRSINASSLIPAVPNGSLKFQNPTHTGKGHHLSFSLQTSNGRSPPSSSSSPSSPSPPSSTSLNHGMKSVRTIHTPSFTSYKSQNGNASKSTTTAAKETS</sequence>
<dbReference type="GeneID" id="117354238"/>
<keyword evidence="1" id="KW-0175">Coiled coil</keyword>